<dbReference type="Proteomes" id="UP000197025">
    <property type="component" value="Unassembled WGS sequence"/>
</dbReference>
<keyword evidence="7" id="KW-0472">Membrane</keyword>
<dbReference type="RefSeq" id="WP_088571496.1">
    <property type="nucleotide sequence ID" value="NZ_FYEK01000031.1"/>
</dbReference>
<proteinExistence type="predicted"/>
<protein>
    <submittedName>
        <fullName evidence="9">Sec-independent protein translocase protein TatA</fullName>
    </submittedName>
</protein>
<evidence type="ECO:0000256" key="8">
    <source>
        <dbReference type="SAM" id="MobiDB-lite"/>
    </source>
</evidence>
<evidence type="ECO:0000256" key="7">
    <source>
        <dbReference type="ARBA" id="ARBA00023136"/>
    </source>
</evidence>
<dbReference type="EMBL" id="FYEK01000031">
    <property type="protein sequence ID" value="SNB67438.1"/>
    <property type="molecule type" value="Genomic_DNA"/>
</dbReference>
<dbReference type="OrthoDB" id="7206969at2"/>
<evidence type="ECO:0000256" key="2">
    <source>
        <dbReference type="ARBA" id="ARBA00022448"/>
    </source>
</evidence>
<accession>A0A212R695</accession>
<comment type="subcellular location">
    <subcellularLocation>
        <location evidence="1">Membrane</location>
        <topology evidence="1">Single-pass membrane protein</topology>
    </subcellularLocation>
</comment>
<sequence length="105" mass="11859">MESLFGIGPMELAFIFLLAFILLGPRDLPRLAYQLGRWARQAQLLYAEFRREWEAEVQEVAREVEQAATTPPETFLPPTVATYQLPPSSGITHADPSSSEPRESR</sequence>
<evidence type="ECO:0000313" key="10">
    <source>
        <dbReference type="Proteomes" id="UP000197025"/>
    </source>
</evidence>
<dbReference type="GO" id="GO:0016020">
    <property type="term" value="C:membrane"/>
    <property type="evidence" value="ECO:0007669"/>
    <property type="project" value="UniProtKB-SubCell"/>
</dbReference>
<organism evidence="9 10">
    <name type="scientific">Thermoflexus hugenholtzii JAD2</name>
    <dbReference type="NCBI Taxonomy" id="877466"/>
    <lineage>
        <taxon>Bacteria</taxon>
        <taxon>Bacillati</taxon>
        <taxon>Chloroflexota</taxon>
        <taxon>Thermoflexia</taxon>
        <taxon>Thermoflexales</taxon>
        <taxon>Thermoflexaceae</taxon>
        <taxon>Thermoflexus</taxon>
    </lineage>
</organism>
<dbReference type="PRINTS" id="PR01506">
    <property type="entry name" value="TATBPROTEIN"/>
</dbReference>
<keyword evidence="3" id="KW-0812">Transmembrane</keyword>
<gene>
    <name evidence="9" type="ORF">SAMN02746019_00013180</name>
</gene>
<evidence type="ECO:0000256" key="5">
    <source>
        <dbReference type="ARBA" id="ARBA00022989"/>
    </source>
</evidence>
<dbReference type="InterPro" id="IPR003369">
    <property type="entry name" value="TatA/B/E"/>
</dbReference>
<evidence type="ECO:0000256" key="6">
    <source>
        <dbReference type="ARBA" id="ARBA00023010"/>
    </source>
</evidence>
<keyword evidence="2" id="KW-0813">Transport</keyword>
<keyword evidence="4" id="KW-0653">Protein transport</keyword>
<keyword evidence="5" id="KW-1133">Transmembrane helix</keyword>
<dbReference type="Gene3D" id="1.20.5.3310">
    <property type="match status" value="1"/>
</dbReference>
<name>A0A212R695_9CHLR</name>
<dbReference type="InParanoid" id="A0A212R695"/>
<evidence type="ECO:0000256" key="4">
    <source>
        <dbReference type="ARBA" id="ARBA00022927"/>
    </source>
</evidence>
<reference evidence="10" key="1">
    <citation type="submission" date="2017-06" db="EMBL/GenBank/DDBJ databases">
        <authorList>
            <person name="Varghese N."/>
            <person name="Submissions S."/>
        </authorList>
    </citation>
    <scope>NUCLEOTIDE SEQUENCE [LARGE SCALE GENOMIC DNA]</scope>
    <source>
        <strain evidence="10">JAD2</strain>
    </source>
</reference>
<evidence type="ECO:0000256" key="1">
    <source>
        <dbReference type="ARBA" id="ARBA00004167"/>
    </source>
</evidence>
<keyword evidence="6" id="KW-0811">Translocation</keyword>
<dbReference type="Pfam" id="PF02416">
    <property type="entry name" value="TatA_B_E"/>
    <property type="match status" value="1"/>
</dbReference>
<feature type="region of interest" description="Disordered" evidence="8">
    <location>
        <begin position="65"/>
        <end position="105"/>
    </location>
</feature>
<dbReference type="PANTHER" id="PTHR33162:SF1">
    <property type="entry name" value="SEC-INDEPENDENT PROTEIN TRANSLOCASE PROTEIN TATA, CHLOROPLASTIC"/>
    <property type="match status" value="1"/>
</dbReference>
<dbReference type="GO" id="GO:0015031">
    <property type="term" value="P:protein transport"/>
    <property type="evidence" value="ECO:0007669"/>
    <property type="project" value="UniProtKB-KW"/>
</dbReference>
<evidence type="ECO:0000256" key="3">
    <source>
        <dbReference type="ARBA" id="ARBA00022692"/>
    </source>
</evidence>
<feature type="compositionally biased region" description="Polar residues" evidence="8">
    <location>
        <begin position="81"/>
        <end position="99"/>
    </location>
</feature>
<evidence type="ECO:0000313" key="9">
    <source>
        <dbReference type="EMBL" id="SNB67438.1"/>
    </source>
</evidence>
<keyword evidence="10" id="KW-1185">Reference proteome</keyword>
<dbReference type="AlphaFoldDB" id="A0A212R695"/>
<dbReference type="PANTHER" id="PTHR33162">
    <property type="entry name" value="SEC-INDEPENDENT PROTEIN TRANSLOCASE PROTEIN TATA, CHLOROPLASTIC"/>
    <property type="match status" value="1"/>
</dbReference>